<evidence type="ECO:0000256" key="5">
    <source>
        <dbReference type="ARBA" id="ARBA00022912"/>
    </source>
</evidence>
<organism evidence="10 11">
    <name type="scientific">Schleiferilactobacillus harbinensis DSM 16991</name>
    <dbReference type="NCBI Taxonomy" id="1122147"/>
    <lineage>
        <taxon>Bacteria</taxon>
        <taxon>Bacillati</taxon>
        <taxon>Bacillota</taxon>
        <taxon>Bacilli</taxon>
        <taxon>Lactobacillales</taxon>
        <taxon>Lactobacillaceae</taxon>
        <taxon>Schleiferilactobacillus</taxon>
    </lineage>
</organism>
<name>A0A0R1XES5_9LACO</name>
<comment type="catalytic activity">
    <reaction evidence="8">
        <text>O-phospho-L-threonyl-[protein] + H2O = L-threonyl-[protein] + phosphate</text>
        <dbReference type="Rhea" id="RHEA:47004"/>
        <dbReference type="Rhea" id="RHEA-COMP:11060"/>
        <dbReference type="Rhea" id="RHEA-COMP:11605"/>
        <dbReference type="ChEBI" id="CHEBI:15377"/>
        <dbReference type="ChEBI" id="CHEBI:30013"/>
        <dbReference type="ChEBI" id="CHEBI:43474"/>
        <dbReference type="ChEBI" id="CHEBI:61977"/>
        <dbReference type="EC" id="3.1.3.16"/>
    </reaction>
</comment>
<comment type="cofactor">
    <cofactor evidence="1">
        <name>Mn(2+)</name>
        <dbReference type="ChEBI" id="CHEBI:29035"/>
    </cofactor>
</comment>
<evidence type="ECO:0000256" key="2">
    <source>
        <dbReference type="ARBA" id="ARBA00013081"/>
    </source>
</evidence>
<comment type="caution">
    <text evidence="10">The sequence shown here is derived from an EMBL/GenBank/DDBJ whole genome shotgun (WGS) entry which is preliminary data.</text>
</comment>
<sequence length="250" mass="27297">MEYAYQSDVGRRREDNQDFAGVFKNEAGALFAVVADGMGGHQGGDVASEMAVSHLGHDFSQTDMHSVEDAVKWLIYDLQRENDKILAVSDHYADLRGMGTTFVAVIVVGHQYIVANIGDSRCYRYSHGKLEQLTEDHSLVNELLKHGEISPEEAKHHPQKNVITRTLGVSSDADADVTIFDFGPDDYLLLCSDGLTNMVSTDEIKEALAGPGTLDDKCAQLIGWANDAGGLDNITVLILHRQGGVRHDGK</sequence>
<dbReference type="GO" id="GO:0004722">
    <property type="term" value="F:protein serine/threonine phosphatase activity"/>
    <property type="evidence" value="ECO:0007669"/>
    <property type="project" value="UniProtKB-EC"/>
</dbReference>
<evidence type="ECO:0000259" key="9">
    <source>
        <dbReference type="PROSITE" id="PS51746"/>
    </source>
</evidence>
<keyword evidence="3" id="KW-0479">Metal-binding</keyword>
<dbReference type="Pfam" id="PF13672">
    <property type="entry name" value="PP2C_2"/>
    <property type="match status" value="1"/>
</dbReference>
<evidence type="ECO:0000256" key="8">
    <source>
        <dbReference type="ARBA" id="ARBA00048336"/>
    </source>
</evidence>
<feature type="domain" description="PPM-type phosphatase" evidence="9">
    <location>
        <begin position="2"/>
        <end position="241"/>
    </location>
</feature>
<evidence type="ECO:0000256" key="4">
    <source>
        <dbReference type="ARBA" id="ARBA00022801"/>
    </source>
</evidence>
<evidence type="ECO:0000256" key="3">
    <source>
        <dbReference type="ARBA" id="ARBA00022723"/>
    </source>
</evidence>
<reference evidence="10 11" key="1">
    <citation type="journal article" date="2015" name="Genome Announc.">
        <title>Expanding the biotechnology potential of lactobacilli through comparative genomics of 213 strains and associated genera.</title>
        <authorList>
            <person name="Sun Z."/>
            <person name="Harris H.M."/>
            <person name="McCann A."/>
            <person name="Guo C."/>
            <person name="Argimon S."/>
            <person name="Zhang W."/>
            <person name="Yang X."/>
            <person name="Jeffery I.B."/>
            <person name="Cooney J.C."/>
            <person name="Kagawa T.F."/>
            <person name="Liu W."/>
            <person name="Song Y."/>
            <person name="Salvetti E."/>
            <person name="Wrobel A."/>
            <person name="Rasinkangas P."/>
            <person name="Parkhill J."/>
            <person name="Rea M.C."/>
            <person name="O'Sullivan O."/>
            <person name="Ritari J."/>
            <person name="Douillard F.P."/>
            <person name="Paul Ross R."/>
            <person name="Yang R."/>
            <person name="Briner A.E."/>
            <person name="Felis G.E."/>
            <person name="de Vos W.M."/>
            <person name="Barrangou R."/>
            <person name="Klaenhammer T.R."/>
            <person name="Caufield P.W."/>
            <person name="Cui Y."/>
            <person name="Zhang H."/>
            <person name="O'Toole P.W."/>
        </authorList>
    </citation>
    <scope>NUCLEOTIDE SEQUENCE [LARGE SCALE GENOMIC DNA]</scope>
    <source>
        <strain evidence="10 11">DSM 16991</strain>
    </source>
</reference>
<proteinExistence type="predicted"/>
<dbReference type="GeneID" id="78509299"/>
<dbReference type="PANTHER" id="PTHR13832:SF860">
    <property type="entry name" value="PROTEIN PHOSPHATASE PHPP"/>
    <property type="match status" value="1"/>
</dbReference>
<dbReference type="InterPro" id="IPR015655">
    <property type="entry name" value="PP2C"/>
</dbReference>
<dbReference type="PANTHER" id="PTHR13832">
    <property type="entry name" value="PROTEIN PHOSPHATASE 2C"/>
    <property type="match status" value="1"/>
</dbReference>
<dbReference type="OrthoDB" id="9801841at2"/>
<dbReference type="RefSeq" id="WP_027828664.1">
    <property type="nucleotide sequence ID" value="NZ_AUEH01000025.1"/>
</dbReference>
<comment type="catalytic activity">
    <reaction evidence="7">
        <text>O-phospho-L-seryl-[protein] + H2O = L-seryl-[protein] + phosphate</text>
        <dbReference type="Rhea" id="RHEA:20629"/>
        <dbReference type="Rhea" id="RHEA-COMP:9863"/>
        <dbReference type="Rhea" id="RHEA-COMP:11604"/>
        <dbReference type="ChEBI" id="CHEBI:15377"/>
        <dbReference type="ChEBI" id="CHEBI:29999"/>
        <dbReference type="ChEBI" id="CHEBI:43474"/>
        <dbReference type="ChEBI" id="CHEBI:83421"/>
        <dbReference type="EC" id="3.1.3.16"/>
    </reaction>
</comment>
<dbReference type="EMBL" id="AZFW01000058">
    <property type="protein sequence ID" value="KRM26996.1"/>
    <property type="molecule type" value="Genomic_DNA"/>
</dbReference>
<protein>
    <recommendedName>
        <fullName evidence="2">protein-serine/threonine phosphatase</fullName>
        <ecNumber evidence="2">3.1.3.16</ecNumber>
    </recommendedName>
</protein>
<dbReference type="FunFam" id="3.60.40.10:FF:000002">
    <property type="entry name" value="Serine/threonine phosphatase stp"/>
    <property type="match status" value="1"/>
</dbReference>
<dbReference type="NCBIfam" id="NF033484">
    <property type="entry name" value="Stp1_PP2C_phos"/>
    <property type="match status" value="1"/>
</dbReference>
<evidence type="ECO:0000313" key="11">
    <source>
        <dbReference type="Proteomes" id="UP000050949"/>
    </source>
</evidence>
<gene>
    <name evidence="10" type="ORF">FC91_GL002778</name>
</gene>
<dbReference type="AlphaFoldDB" id="A0A0R1XES5"/>
<dbReference type="PATRIC" id="fig|1122147.4.peg.2864"/>
<evidence type="ECO:0000256" key="1">
    <source>
        <dbReference type="ARBA" id="ARBA00001936"/>
    </source>
</evidence>
<keyword evidence="5" id="KW-0904">Protein phosphatase</keyword>
<evidence type="ECO:0000256" key="7">
    <source>
        <dbReference type="ARBA" id="ARBA00047761"/>
    </source>
</evidence>
<dbReference type="EC" id="3.1.3.16" evidence="2"/>
<dbReference type="Proteomes" id="UP000050949">
    <property type="component" value="Unassembled WGS sequence"/>
</dbReference>
<keyword evidence="6" id="KW-0464">Manganese</keyword>
<keyword evidence="4" id="KW-0378">Hydrolase</keyword>
<dbReference type="GO" id="GO:0046872">
    <property type="term" value="F:metal ion binding"/>
    <property type="evidence" value="ECO:0007669"/>
    <property type="project" value="UniProtKB-KW"/>
</dbReference>
<dbReference type="PROSITE" id="PS51746">
    <property type="entry name" value="PPM_2"/>
    <property type="match status" value="1"/>
</dbReference>
<evidence type="ECO:0000256" key="6">
    <source>
        <dbReference type="ARBA" id="ARBA00023211"/>
    </source>
</evidence>
<dbReference type="Gene3D" id="3.60.40.10">
    <property type="entry name" value="PPM-type phosphatase domain"/>
    <property type="match status" value="1"/>
</dbReference>
<dbReference type="eggNOG" id="COG0631">
    <property type="taxonomic scope" value="Bacteria"/>
</dbReference>
<dbReference type="InterPro" id="IPR036457">
    <property type="entry name" value="PPM-type-like_dom_sf"/>
</dbReference>
<dbReference type="InterPro" id="IPR001932">
    <property type="entry name" value="PPM-type_phosphatase-like_dom"/>
</dbReference>
<accession>A0A0R1XES5</accession>
<dbReference type="SMART" id="SM00332">
    <property type="entry name" value="PP2Cc"/>
    <property type="match status" value="1"/>
</dbReference>
<dbReference type="CDD" id="cd00143">
    <property type="entry name" value="PP2Cc"/>
    <property type="match status" value="1"/>
</dbReference>
<dbReference type="SMART" id="SM00331">
    <property type="entry name" value="PP2C_SIG"/>
    <property type="match status" value="1"/>
</dbReference>
<dbReference type="SUPFAM" id="SSF81606">
    <property type="entry name" value="PP2C-like"/>
    <property type="match status" value="1"/>
</dbReference>
<evidence type="ECO:0000313" key="10">
    <source>
        <dbReference type="EMBL" id="KRM26996.1"/>
    </source>
</evidence>